<name>A0A1G4YD83_9ENTR</name>
<organism evidence="3 4">
    <name type="scientific">Kosakonia sacchari</name>
    <dbReference type="NCBI Taxonomy" id="1158459"/>
    <lineage>
        <taxon>Bacteria</taxon>
        <taxon>Pseudomonadati</taxon>
        <taxon>Pseudomonadota</taxon>
        <taxon>Gammaproteobacteria</taxon>
        <taxon>Enterobacterales</taxon>
        <taxon>Enterobacteriaceae</taxon>
        <taxon>Kosakonia</taxon>
    </lineage>
</organism>
<dbReference type="RefSeq" id="WP_017458107.1">
    <property type="nucleotide sequence ID" value="NZ_FMUI01000006.1"/>
</dbReference>
<evidence type="ECO:0000313" key="3">
    <source>
        <dbReference type="EMBL" id="SCX51279.1"/>
    </source>
</evidence>
<protein>
    <submittedName>
        <fullName evidence="3">Type III secretion protein D</fullName>
    </submittedName>
</protein>
<dbReference type="Gene3D" id="2.60.200.20">
    <property type="match status" value="1"/>
</dbReference>
<dbReference type="EMBL" id="FMUI01000006">
    <property type="protein sequence ID" value="SCX51279.1"/>
    <property type="molecule type" value="Genomic_DNA"/>
</dbReference>
<reference evidence="3 4" key="1">
    <citation type="submission" date="2016-10" db="EMBL/GenBank/DDBJ databases">
        <authorList>
            <person name="Varghese N."/>
            <person name="Submissions S."/>
        </authorList>
    </citation>
    <scope>NUCLEOTIDE SEQUENCE [LARGE SCALE GENOMIC DNA]</scope>
    <source>
        <strain evidence="3 4">CGMCC 1.12102</strain>
    </source>
</reference>
<dbReference type="AlphaFoldDB" id="A0A1G4YD83"/>
<comment type="caution">
    <text evidence="3">The sequence shown here is derived from an EMBL/GenBank/DDBJ whole genome shotgun (WGS) entry which is preliminary data.</text>
</comment>
<sequence>MLYELRVLSGLNSGALLPLTGTQWLIGSAPDADMVLYDAAIAQNHCQLRATDNGWQVEALQGAVLTNEGRRVEHIDNLEPGTPFSLAGIWLCVAQSDTPWETESTPAAQADSQPGSHAPVAERPRRRLNKAVAAVCFILAIGAFALGGFSGNDEQPTAISTPVPKPRKTFLESAAQTREILASLLQQAGLGQRVDLEITGSDDIILHLVGDDKLQAETQTLLQQFARQYQSAAQISVDIVQPPPPLPFRIALVVKGESPYIVTDKGLRVFINDEINGIKLLAINEEKLIFQGETRFEVPW</sequence>
<dbReference type="CDD" id="cd00060">
    <property type="entry name" value="FHA"/>
    <property type="match status" value="1"/>
</dbReference>
<dbReference type="SUPFAM" id="SSF49879">
    <property type="entry name" value="SMAD/FHA domain"/>
    <property type="match status" value="1"/>
</dbReference>
<dbReference type="Proteomes" id="UP000183569">
    <property type="component" value="Unassembled WGS sequence"/>
</dbReference>
<feature type="region of interest" description="Disordered" evidence="1">
    <location>
        <begin position="101"/>
        <end position="124"/>
    </location>
</feature>
<feature type="domain" description="YscD cytoplasmic" evidence="2">
    <location>
        <begin position="6"/>
        <end position="95"/>
    </location>
</feature>
<dbReference type="GeneID" id="23844951"/>
<accession>A0A1G4YD83</accession>
<proteinExistence type="predicted"/>
<dbReference type="InterPro" id="IPR008984">
    <property type="entry name" value="SMAD_FHA_dom_sf"/>
</dbReference>
<dbReference type="Pfam" id="PF16697">
    <property type="entry name" value="Yop-YscD_cpl"/>
    <property type="match status" value="1"/>
</dbReference>
<gene>
    <name evidence="3" type="ORF">SAMN02927897_02429</name>
</gene>
<evidence type="ECO:0000313" key="4">
    <source>
        <dbReference type="Proteomes" id="UP000183569"/>
    </source>
</evidence>
<evidence type="ECO:0000259" key="2">
    <source>
        <dbReference type="Pfam" id="PF16697"/>
    </source>
</evidence>
<evidence type="ECO:0000256" key="1">
    <source>
        <dbReference type="SAM" id="MobiDB-lite"/>
    </source>
</evidence>
<dbReference type="InterPro" id="IPR032030">
    <property type="entry name" value="YscD_cytoplasmic_dom"/>
</dbReference>
<feature type="compositionally biased region" description="Polar residues" evidence="1">
    <location>
        <begin position="101"/>
        <end position="115"/>
    </location>
</feature>